<dbReference type="Gene3D" id="1.20.1050.10">
    <property type="match status" value="1"/>
</dbReference>
<dbReference type="PANTHER" id="PTHR43968">
    <property type="match status" value="1"/>
</dbReference>
<dbReference type="PROSITE" id="PS50405">
    <property type="entry name" value="GST_CTER"/>
    <property type="match status" value="1"/>
</dbReference>
<dbReference type="Gene3D" id="3.40.30.10">
    <property type="entry name" value="Glutaredoxin"/>
    <property type="match status" value="1"/>
</dbReference>
<feature type="domain" description="GST C-terminal" evidence="2">
    <location>
        <begin position="170"/>
        <end position="305"/>
    </location>
</feature>
<name>A0AAJ0DIR7_9PEZI</name>
<dbReference type="Proteomes" id="UP001271007">
    <property type="component" value="Unassembled WGS sequence"/>
</dbReference>
<dbReference type="GO" id="GO:0005737">
    <property type="term" value="C:cytoplasm"/>
    <property type="evidence" value="ECO:0007669"/>
    <property type="project" value="TreeGrafter"/>
</dbReference>
<dbReference type="PROSITE" id="PS50404">
    <property type="entry name" value="GST_NTER"/>
    <property type="match status" value="1"/>
</dbReference>
<gene>
    <name evidence="3" type="ORF">LTR09_004023</name>
</gene>
<sequence>MGSHPDADLHASATGPAAKIVEVRSSSHNNIIVNETLTARQSKAHQKEEPLKLYSGWLYVKNNIISVSRLSSPTTSCPFVQRAWTVLEEKSPSLPPLTTPTYPSKLTPEIPYQYIEVNPYNKPQSLLSLNPRGLVPTLQYENKPLYESTVICEFLEEAYPDHTPHLLPKDPYDRARTRIWTDFCTSRIIPAFHRFLQFQPMSDEEGLEEARKEFLGKWMVFAKEMDESGPFFLGREPSLVDFVVAPWALRLWVFDHYKGGLGLPEEGKGGDDEATWARFRMWLGAIEERPSLKNTMSEREHYLPIYQRYADNTAQSELAKATRKGGGVP</sequence>
<evidence type="ECO:0008006" key="5">
    <source>
        <dbReference type="Google" id="ProtNLM"/>
    </source>
</evidence>
<dbReference type="SUPFAM" id="SSF52833">
    <property type="entry name" value="Thioredoxin-like"/>
    <property type="match status" value="1"/>
</dbReference>
<accession>A0AAJ0DIR7</accession>
<dbReference type="InterPro" id="IPR004045">
    <property type="entry name" value="Glutathione_S-Trfase_N"/>
</dbReference>
<dbReference type="InterPro" id="IPR010987">
    <property type="entry name" value="Glutathione-S-Trfase_C-like"/>
</dbReference>
<keyword evidence="4" id="KW-1185">Reference proteome</keyword>
<dbReference type="InterPro" id="IPR036249">
    <property type="entry name" value="Thioredoxin-like_sf"/>
</dbReference>
<dbReference type="Pfam" id="PF13410">
    <property type="entry name" value="GST_C_2"/>
    <property type="match status" value="1"/>
</dbReference>
<dbReference type="InterPro" id="IPR050983">
    <property type="entry name" value="GST_Omega/HSP26"/>
</dbReference>
<evidence type="ECO:0000259" key="1">
    <source>
        <dbReference type="PROSITE" id="PS50404"/>
    </source>
</evidence>
<protein>
    <recommendedName>
        <fullName evidence="5">Glutathione S-transferase</fullName>
    </recommendedName>
</protein>
<proteinExistence type="predicted"/>
<feature type="domain" description="GST N-terminal" evidence="1">
    <location>
        <begin position="85"/>
        <end position="163"/>
    </location>
</feature>
<dbReference type="AlphaFoldDB" id="A0AAJ0DIR7"/>
<evidence type="ECO:0000313" key="3">
    <source>
        <dbReference type="EMBL" id="KAK3054865.1"/>
    </source>
</evidence>
<dbReference type="SFLD" id="SFLDG00358">
    <property type="entry name" value="Main_(cytGST)"/>
    <property type="match status" value="1"/>
</dbReference>
<comment type="caution">
    <text evidence="3">The sequence shown here is derived from an EMBL/GenBank/DDBJ whole genome shotgun (WGS) entry which is preliminary data.</text>
</comment>
<dbReference type="InterPro" id="IPR040079">
    <property type="entry name" value="Glutathione_S-Trfase"/>
</dbReference>
<dbReference type="PANTHER" id="PTHR43968:SF13">
    <property type="entry name" value="GLUTATHIONE TRANSFERASE OMEGA-1"/>
    <property type="match status" value="1"/>
</dbReference>
<dbReference type="InterPro" id="IPR036282">
    <property type="entry name" value="Glutathione-S-Trfase_C_sf"/>
</dbReference>
<dbReference type="Pfam" id="PF13417">
    <property type="entry name" value="GST_N_3"/>
    <property type="match status" value="1"/>
</dbReference>
<evidence type="ECO:0000313" key="4">
    <source>
        <dbReference type="Proteomes" id="UP001271007"/>
    </source>
</evidence>
<dbReference type="SFLD" id="SFLDS00019">
    <property type="entry name" value="Glutathione_Transferase_(cytos"/>
    <property type="match status" value="1"/>
</dbReference>
<dbReference type="EMBL" id="JAWDJX010000010">
    <property type="protein sequence ID" value="KAK3054865.1"/>
    <property type="molecule type" value="Genomic_DNA"/>
</dbReference>
<dbReference type="SUPFAM" id="SSF47616">
    <property type="entry name" value="GST C-terminal domain-like"/>
    <property type="match status" value="1"/>
</dbReference>
<dbReference type="CDD" id="cd00570">
    <property type="entry name" value="GST_N_family"/>
    <property type="match status" value="1"/>
</dbReference>
<reference evidence="3" key="1">
    <citation type="submission" date="2023-04" db="EMBL/GenBank/DDBJ databases">
        <title>Black Yeasts Isolated from many extreme environments.</title>
        <authorList>
            <person name="Coleine C."/>
            <person name="Stajich J.E."/>
            <person name="Selbmann L."/>
        </authorList>
    </citation>
    <scope>NUCLEOTIDE SEQUENCE</scope>
    <source>
        <strain evidence="3">CCFEE 5312</strain>
    </source>
</reference>
<evidence type="ECO:0000259" key="2">
    <source>
        <dbReference type="PROSITE" id="PS50405"/>
    </source>
</evidence>
<organism evidence="3 4">
    <name type="scientific">Extremus antarcticus</name>
    <dbReference type="NCBI Taxonomy" id="702011"/>
    <lineage>
        <taxon>Eukaryota</taxon>
        <taxon>Fungi</taxon>
        <taxon>Dikarya</taxon>
        <taxon>Ascomycota</taxon>
        <taxon>Pezizomycotina</taxon>
        <taxon>Dothideomycetes</taxon>
        <taxon>Dothideomycetidae</taxon>
        <taxon>Mycosphaerellales</taxon>
        <taxon>Extremaceae</taxon>
        <taxon>Extremus</taxon>
    </lineage>
</organism>